<evidence type="ECO:0000256" key="4">
    <source>
        <dbReference type="PROSITE-ProRule" id="PRU00433"/>
    </source>
</evidence>
<dbReference type="Pfam" id="PF00034">
    <property type="entry name" value="Cytochrom_C"/>
    <property type="match status" value="1"/>
</dbReference>
<sequence length="150" mass="16721">MRTTIILLITLLFVSCISSEEKKNLSAINISEEKITQQNPILKESMTRGEAVYKDFCVTCHLPNGKGVSKTFPPLAKSDFLMNNRLKSIKSIKYGLSGEITVNGQKYNNVMSPLGLEDSEIADVMNYITNSWGNSNDKLITEDEVSKIEP</sequence>
<dbReference type="Gene3D" id="1.10.760.10">
    <property type="entry name" value="Cytochrome c-like domain"/>
    <property type="match status" value="1"/>
</dbReference>
<keyword evidence="7" id="KW-1185">Reference proteome</keyword>
<evidence type="ECO:0000256" key="3">
    <source>
        <dbReference type="ARBA" id="ARBA00023004"/>
    </source>
</evidence>
<keyword evidence="3 4" id="KW-0408">Iron</keyword>
<comment type="caution">
    <text evidence="6">The sequence shown here is derived from an EMBL/GenBank/DDBJ whole genome shotgun (WGS) entry which is preliminary data.</text>
</comment>
<dbReference type="EMBL" id="JBHUOS010000001">
    <property type="protein sequence ID" value="MFD2914256.1"/>
    <property type="molecule type" value="Genomic_DNA"/>
</dbReference>
<evidence type="ECO:0000259" key="5">
    <source>
        <dbReference type="PROSITE" id="PS51007"/>
    </source>
</evidence>
<evidence type="ECO:0000313" key="7">
    <source>
        <dbReference type="Proteomes" id="UP001597548"/>
    </source>
</evidence>
<dbReference type="PROSITE" id="PS51257">
    <property type="entry name" value="PROKAR_LIPOPROTEIN"/>
    <property type="match status" value="1"/>
</dbReference>
<keyword evidence="1 4" id="KW-0349">Heme</keyword>
<dbReference type="RefSeq" id="WP_194507340.1">
    <property type="nucleotide sequence ID" value="NZ_JADILU010000002.1"/>
</dbReference>
<reference evidence="7" key="1">
    <citation type="journal article" date="2019" name="Int. J. Syst. Evol. Microbiol.">
        <title>The Global Catalogue of Microorganisms (GCM) 10K type strain sequencing project: providing services to taxonomists for standard genome sequencing and annotation.</title>
        <authorList>
            <consortium name="The Broad Institute Genomics Platform"/>
            <consortium name="The Broad Institute Genome Sequencing Center for Infectious Disease"/>
            <person name="Wu L."/>
            <person name="Ma J."/>
        </authorList>
    </citation>
    <scope>NUCLEOTIDE SEQUENCE [LARGE SCALE GENOMIC DNA]</scope>
    <source>
        <strain evidence="7">KCTC 32514</strain>
    </source>
</reference>
<proteinExistence type="predicted"/>
<feature type="domain" description="Cytochrome c" evidence="5">
    <location>
        <begin position="44"/>
        <end position="132"/>
    </location>
</feature>
<evidence type="ECO:0000313" key="6">
    <source>
        <dbReference type="EMBL" id="MFD2914256.1"/>
    </source>
</evidence>
<dbReference type="PROSITE" id="PS51007">
    <property type="entry name" value="CYTC"/>
    <property type="match status" value="1"/>
</dbReference>
<dbReference type="InterPro" id="IPR051459">
    <property type="entry name" value="Cytochrome_c-type_DH"/>
</dbReference>
<dbReference type="InterPro" id="IPR036909">
    <property type="entry name" value="Cyt_c-like_dom_sf"/>
</dbReference>
<organism evidence="6 7">
    <name type="scientific">Psychroserpens luteus</name>
    <dbReference type="NCBI Taxonomy" id="1434066"/>
    <lineage>
        <taxon>Bacteria</taxon>
        <taxon>Pseudomonadati</taxon>
        <taxon>Bacteroidota</taxon>
        <taxon>Flavobacteriia</taxon>
        <taxon>Flavobacteriales</taxon>
        <taxon>Flavobacteriaceae</taxon>
        <taxon>Psychroserpens</taxon>
    </lineage>
</organism>
<dbReference type="InterPro" id="IPR009056">
    <property type="entry name" value="Cyt_c-like_dom"/>
</dbReference>
<keyword evidence="2 4" id="KW-0479">Metal-binding</keyword>
<accession>A0ABW5ZQU2</accession>
<evidence type="ECO:0000256" key="1">
    <source>
        <dbReference type="ARBA" id="ARBA00022617"/>
    </source>
</evidence>
<dbReference type="PANTHER" id="PTHR35008">
    <property type="entry name" value="BLL4482 PROTEIN-RELATED"/>
    <property type="match status" value="1"/>
</dbReference>
<protein>
    <submittedName>
        <fullName evidence="6">C-type cytochrome</fullName>
    </submittedName>
</protein>
<evidence type="ECO:0000256" key="2">
    <source>
        <dbReference type="ARBA" id="ARBA00022723"/>
    </source>
</evidence>
<dbReference type="Proteomes" id="UP001597548">
    <property type="component" value="Unassembled WGS sequence"/>
</dbReference>
<gene>
    <name evidence="6" type="ORF">ACFS29_01285</name>
</gene>
<dbReference type="SUPFAM" id="SSF46626">
    <property type="entry name" value="Cytochrome c"/>
    <property type="match status" value="1"/>
</dbReference>
<name>A0ABW5ZQU2_9FLAO</name>
<dbReference type="PANTHER" id="PTHR35008:SF8">
    <property type="entry name" value="ALCOHOL DEHYDROGENASE CYTOCHROME C SUBUNIT"/>
    <property type="match status" value="1"/>
</dbReference>